<evidence type="ECO:0000256" key="1">
    <source>
        <dbReference type="SAM" id="Phobius"/>
    </source>
</evidence>
<dbReference type="RefSeq" id="WP_014807220.1">
    <property type="nucleotide sequence ID" value="NZ_DAONBL010000027.1"/>
</dbReference>
<accession>A0ABY1JF15</accession>
<dbReference type="Gene3D" id="3.40.630.10">
    <property type="entry name" value="Zn peptidases"/>
    <property type="match status" value="1"/>
</dbReference>
<evidence type="ECO:0008006" key="4">
    <source>
        <dbReference type="Google" id="ProtNLM"/>
    </source>
</evidence>
<reference evidence="2 3" key="1">
    <citation type="submission" date="2016-11" db="EMBL/GenBank/DDBJ databases">
        <authorList>
            <person name="Varghese N."/>
            <person name="Submissions S."/>
        </authorList>
    </citation>
    <scope>NUCLEOTIDE SEQUENCE [LARGE SCALE GENOMIC DNA]</scope>
    <source>
        <strain evidence="2 3">DSM 20664</strain>
    </source>
</reference>
<proteinExistence type="predicted"/>
<dbReference type="SUPFAM" id="SSF53187">
    <property type="entry name" value="Zn-dependent exopeptidases"/>
    <property type="match status" value="1"/>
</dbReference>
<keyword evidence="1" id="KW-0812">Transmembrane</keyword>
<protein>
    <recommendedName>
        <fullName evidence="4">Succinylglutamate desuccinylase</fullName>
    </recommendedName>
</protein>
<keyword evidence="3" id="KW-1185">Reference proteome</keyword>
<feature type="transmembrane region" description="Helical" evidence="1">
    <location>
        <begin position="6"/>
        <end position="27"/>
    </location>
</feature>
<evidence type="ECO:0000313" key="3">
    <source>
        <dbReference type="Proteomes" id="UP000185093"/>
    </source>
</evidence>
<dbReference type="EMBL" id="FSQZ01000001">
    <property type="protein sequence ID" value="SIN76349.1"/>
    <property type="molecule type" value="Genomic_DNA"/>
</dbReference>
<gene>
    <name evidence="2" type="ORF">SAMN05444368_1780</name>
</gene>
<dbReference type="Proteomes" id="UP000185093">
    <property type="component" value="Unassembled WGS sequence"/>
</dbReference>
<organism evidence="2 3">
    <name type="scientific">Acetomicrobium flavidum</name>
    <dbReference type="NCBI Taxonomy" id="49896"/>
    <lineage>
        <taxon>Bacteria</taxon>
        <taxon>Thermotogati</taxon>
        <taxon>Synergistota</taxon>
        <taxon>Synergistia</taxon>
        <taxon>Synergistales</taxon>
        <taxon>Acetomicrobiaceae</taxon>
        <taxon>Acetomicrobium</taxon>
    </lineage>
</organism>
<sequence>MPNKYVKIFTIIFLIVFASIGGHDFYVHRHFKEAMVPSSSLTEVRHLSDYEPSLKGTVNDSNIYVFDSGIPGGTVLLLGGTHPEEPATNLTALLVAENVKIEKGRLFVIIRANRSASTGTRMGEAYPDFYHVKTPWGTKIFRMGDRVSNPLDSWPDPEVYIHYPTRQMLAYMDFRNLNRCWPGRNNSAITERTTWAMMQLIREENMDMVVDLHEAELEYPVINTIVAHEKGQAVAAMTSMTLTAQLFDVPLNMEFSPKALRGLSHREIGDHSNAMSLLVESAEPMLDRIRGITDEYLLMTGKDEFVVKAGEHGLLYSPIDEKGWPIDVRVGRHSSTFLTMLQFFTMMYPDKPIVVSGVPGYKEIIANSLGTYLHNPQEAKDGHVFYD</sequence>
<evidence type="ECO:0000313" key="2">
    <source>
        <dbReference type="EMBL" id="SIN76349.1"/>
    </source>
</evidence>
<comment type="caution">
    <text evidence="2">The sequence shown here is derived from an EMBL/GenBank/DDBJ whole genome shotgun (WGS) entry which is preliminary data.</text>
</comment>
<name>A0ABY1JF15_9BACT</name>
<keyword evidence="1" id="KW-1133">Transmembrane helix</keyword>
<keyword evidence="1" id="KW-0472">Membrane</keyword>